<proteinExistence type="inferred from homology"/>
<dbReference type="Proteomes" id="UP000292447">
    <property type="component" value="Chromosome II"/>
</dbReference>
<evidence type="ECO:0000313" key="5">
    <source>
        <dbReference type="Proteomes" id="UP000292447"/>
    </source>
</evidence>
<evidence type="ECO:0000256" key="3">
    <source>
        <dbReference type="ARBA" id="ARBA00023242"/>
    </source>
</evidence>
<dbReference type="InterPro" id="IPR012340">
    <property type="entry name" value="NA-bd_OB-fold"/>
</dbReference>
<comment type="similarity">
    <text evidence="2">Belongs to the replication factor A protein 3 family.</text>
</comment>
<reference evidence="5" key="1">
    <citation type="submission" date="2019-03" db="EMBL/GenBank/DDBJ databases">
        <title>Snf2 controls pulcherriminic acid biosynthesis and connects pigmentation and antifungal activity of the yeast Metschnikowia pulcherrima.</title>
        <authorList>
            <person name="Gore-Lloyd D."/>
            <person name="Sumann I."/>
            <person name="Brachmann A.O."/>
            <person name="Schneeberger K."/>
            <person name="Ortiz-Merino R.A."/>
            <person name="Moreno-Beltran M."/>
            <person name="Schlaefli M."/>
            <person name="Kirner P."/>
            <person name="Santos Kron A."/>
            <person name="Wolfe K.H."/>
            <person name="Piel J."/>
            <person name="Ahrens C.H."/>
            <person name="Henk D."/>
            <person name="Freimoser F.M."/>
        </authorList>
    </citation>
    <scope>NUCLEOTIDE SEQUENCE [LARGE SCALE GENOMIC DNA]</scope>
    <source>
        <strain evidence="5">APC 1.2</strain>
    </source>
</reference>
<evidence type="ECO:0000256" key="2">
    <source>
        <dbReference type="ARBA" id="ARBA00009761"/>
    </source>
</evidence>
<evidence type="ECO:0000313" key="4">
    <source>
        <dbReference type="EMBL" id="QBM87162.1"/>
    </source>
</evidence>
<protein>
    <submittedName>
        <fullName evidence="4">Replication factor A protein 3</fullName>
    </submittedName>
</protein>
<dbReference type="Gene3D" id="2.40.50.140">
    <property type="entry name" value="Nucleic acid-binding proteins"/>
    <property type="match status" value="1"/>
</dbReference>
<dbReference type="AlphaFoldDB" id="A0A4P6XIQ8"/>
<sequence>MAWVQKCNRSVANSEDVRVRSRSFPCTRPTRAAMARVPYVDQGKAFHRIDPYPYQHNNTVKMDAASIRVNAATLKDFPGRVVRLIGKATSVDPSSDSATLDAGGPVHVSTHGSEQIEAGKFYEVIGKCSVSDFKINSYSVMPLSDNLNLEMANKLAALVPKVSELFY</sequence>
<dbReference type="GO" id="GO:0006281">
    <property type="term" value="P:DNA repair"/>
    <property type="evidence" value="ECO:0007669"/>
    <property type="project" value="InterPro"/>
</dbReference>
<dbReference type="STRING" id="2163413.A0A4P6XIQ8"/>
<name>A0A4P6XIQ8_9ASCO</name>
<dbReference type="GO" id="GO:0006310">
    <property type="term" value="P:DNA recombination"/>
    <property type="evidence" value="ECO:0007669"/>
    <property type="project" value="InterPro"/>
</dbReference>
<dbReference type="EMBL" id="CP034457">
    <property type="protein sequence ID" value="QBM87162.1"/>
    <property type="molecule type" value="Genomic_DNA"/>
</dbReference>
<dbReference type="GO" id="GO:0031981">
    <property type="term" value="C:nuclear lumen"/>
    <property type="evidence" value="ECO:0007669"/>
    <property type="project" value="UniProtKB-ARBA"/>
</dbReference>
<evidence type="ECO:0000256" key="1">
    <source>
        <dbReference type="ARBA" id="ARBA00004123"/>
    </source>
</evidence>
<dbReference type="GO" id="GO:0003677">
    <property type="term" value="F:DNA binding"/>
    <property type="evidence" value="ECO:0007669"/>
    <property type="project" value="InterPro"/>
</dbReference>
<keyword evidence="5" id="KW-1185">Reference proteome</keyword>
<dbReference type="SUPFAM" id="SSF50249">
    <property type="entry name" value="Nucleic acid-binding proteins"/>
    <property type="match status" value="1"/>
</dbReference>
<comment type="subcellular location">
    <subcellularLocation>
        <location evidence="1">Nucleus</location>
    </subcellularLocation>
</comment>
<dbReference type="GO" id="GO:0006260">
    <property type="term" value="P:DNA replication"/>
    <property type="evidence" value="ECO:0007669"/>
    <property type="project" value="InterPro"/>
</dbReference>
<dbReference type="InterPro" id="IPR013970">
    <property type="entry name" value="Rfa2"/>
</dbReference>
<dbReference type="Pfam" id="PF08661">
    <property type="entry name" value="Rep_fac-A_3"/>
    <property type="match status" value="1"/>
</dbReference>
<keyword evidence="3" id="KW-0539">Nucleus</keyword>
<accession>A0A4P6XIQ8</accession>
<organism evidence="4 5">
    <name type="scientific">Metschnikowia aff. pulcherrima</name>
    <dbReference type="NCBI Taxonomy" id="2163413"/>
    <lineage>
        <taxon>Eukaryota</taxon>
        <taxon>Fungi</taxon>
        <taxon>Dikarya</taxon>
        <taxon>Ascomycota</taxon>
        <taxon>Saccharomycotina</taxon>
        <taxon>Pichiomycetes</taxon>
        <taxon>Metschnikowiaceae</taxon>
        <taxon>Metschnikowia</taxon>
    </lineage>
</organism>
<gene>
    <name evidence="4" type="primary">MPUL0B03610</name>
    <name evidence="4" type="ORF">METSCH_B03610</name>
</gene>